<proteinExistence type="predicted"/>
<dbReference type="Pfam" id="PF12833">
    <property type="entry name" value="HTH_18"/>
    <property type="match status" value="1"/>
</dbReference>
<dbReference type="PROSITE" id="PS50110">
    <property type="entry name" value="RESPONSE_REGULATORY"/>
    <property type="match status" value="1"/>
</dbReference>
<dbReference type="SMART" id="SM00448">
    <property type="entry name" value="REC"/>
    <property type="match status" value="1"/>
</dbReference>
<keyword evidence="3" id="KW-0804">Transcription</keyword>
<dbReference type="Pfam" id="PF00072">
    <property type="entry name" value="Response_reg"/>
    <property type="match status" value="1"/>
</dbReference>
<organism evidence="7 8">
    <name type="scientific">Okeanomitos corallinicola TIOX110</name>
    <dbReference type="NCBI Taxonomy" id="3133117"/>
    <lineage>
        <taxon>Bacteria</taxon>
        <taxon>Bacillati</taxon>
        <taxon>Cyanobacteriota</taxon>
        <taxon>Cyanophyceae</taxon>
        <taxon>Nostocales</taxon>
        <taxon>Aphanizomenonaceae</taxon>
        <taxon>Okeanomitos</taxon>
    </lineage>
</organism>
<dbReference type="PANTHER" id="PTHR43280">
    <property type="entry name" value="ARAC-FAMILY TRANSCRIPTIONAL REGULATOR"/>
    <property type="match status" value="1"/>
</dbReference>
<dbReference type="EMBL" id="CP150886">
    <property type="protein sequence ID" value="WZB86751.1"/>
    <property type="molecule type" value="Genomic_DNA"/>
</dbReference>
<keyword evidence="4" id="KW-0597">Phosphoprotein</keyword>
<dbReference type="SUPFAM" id="SSF46689">
    <property type="entry name" value="Homeodomain-like"/>
    <property type="match status" value="2"/>
</dbReference>
<evidence type="ECO:0000313" key="8">
    <source>
        <dbReference type="Proteomes" id="UP001483337"/>
    </source>
</evidence>
<gene>
    <name evidence="7" type="ORF">WJM97_15290</name>
</gene>
<keyword evidence="8" id="KW-1185">Reference proteome</keyword>
<evidence type="ECO:0000259" key="5">
    <source>
        <dbReference type="PROSITE" id="PS01124"/>
    </source>
</evidence>
<keyword evidence="1" id="KW-0805">Transcription regulation</keyword>
<name>A0ABZ2UN00_9CYAN</name>
<dbReference type="InterPro" id="IPR001789">
    <property type="entry name" value="Sig_transdc_resp-reg_receiver"/>
</dbReference>
<dbReference type="Proteomes" id="UP001483337">
    <property type="component" value="Chromosome"/>
</dbReference>
<feature type="domain" description="Response regulatory" evidence="6">
    <location>
        <begin position="8"/>
        <end position="124"/>
    </location>
</feature>
<evidence type="ECO:0000256" key="1">
    <source>
        <dbReference type="ARBA" id="ARBA00023015"/>
    </source>
</evidence>
<feature type="domain" description="HTH araC/xylS-type" evidence="5">
    <location>
        <begin position="162"/>
        <end position="260"/>
    </location>
</feature>
<dbReference type="InterPro" id="IPR009057">
    <property type="entry name" value="Homeodomain-like_sf"/>
</dbReference>
<evidence type="ECO:0000313" key="7">
    <source>
        <dbReference type="EMBL" id="WZB86751.1"/>
    </source>
</evidence>
<reference evidence="7 8" key="1">
    <citation type="submission" date="2024-04" db="EMBL/GenBank/DDBJ databases">
        <title>Okeanomitos corallinicola gen. &amp; sp. nov. (Nostocales, Cyanobacteria), a new toxic marine heterocyst-forming cyanobacterium from a coral reef.</title>
        <authorList>
            <person name="Li H."/>
            <person name="Li R."/>
            <person name="Kang J."/>
            <person name="Hii K.S."/>
            <person name="Mohamed H.F."/>
            <person name="Xu X."/>
            <person name="Luo Z."/>
        </authorList>
    </citation>
    <scope>NUCLEOTIDE SEQUENCE [LARGE SCALE GENOMIC DNA]</scope>
    <source>
        <strain evidence="7 8">TIOX110</strain>
    </source>
</reference>
<evidence type="ECO:0000256" key="4">
    <source>
        <dbReference type="PROSITE-ProRule" id="PRU00169"/>
    </source>
</evidence>
<dbReference type="GO" id="GO:0003677">
    <property type="term" value="F:DNA binding"/>
    <property type="evidence" value="ECO:0007669"/>
    <property type="project" value="UniProtKB-KW"/>
</dbReference>
<dbReference type="InterPro" id="IPR018060">
    <property type="entry name" value="HTH_AraC"/>
</dbReference>
<evidence type="ECO:0000256" key="2">
    <source>
        <dbReference type="ARBA" id="ARBA00023125"/>
    </source>
</evidence>
<dbReference type="Gene3D" id="3.40.50.2300">
    <property type="match status" value="1"/>
</dbReference>
<dbReference type="Gene3D" id="1.10.10.60">
    <property type="entry name" value="Homeodomain-like"/>
    <property type="match status" value="2"/>
</dbReference>
<dbReference type="SMART" id="SM00342">
    <property type="entry name" value="HTH_ARAC"/>
    <property type="match status" value="1"/>
</dbReference>
<dbReference type="PROSITE" id="PS01124">
    <property type="entry name" value="HTH_ARAC_FAMILY_2"/>
    <property type="match status" value="1"/>
</dbReference>
<dbReference type="PANTHER" id="PTHR43280:SF2">
    <property type="entry name" value="HTH-TYPE TRANSCRIPTIONAL REGULATOR EXSA"/>
    <property type="match status" value="1"/>
</dbReference>
<keyword evidence="2 7" id="KW-0238">DNA-binding</keyword>
<dbReference type="SUPFAM" id="SSF52172">
    <property type="entry name" value="CheY-like"/>
    <property type="match status" value="1"/>
</dbReference>
<dbReference type="RefSeq" id="WP_353929665.1">
    <property type="nucleotide sequence ID" value="NZ_CP150886.1"/>
</dbReference>
<protein>
    <submittedName>
        <fullName evidence="7">DNA-binding response regulator</fullName>
    </submittedName>
</protein>
<sequence length="288" mass="32861">MRYQSSKTILVIEDDDISRHLFLNSLTAEGFRTIGAENGTIGILQTQKYLPDLIICDLLMPGMDGYDVLTTLRKDPLTAIIPFIFLTANNSTASIRKGMELGADDYLSKPVTINKLLTAITVRLEKHSLLRYFYGKNSDLVSEVSQNIEKSQFAFPKIPHLQKVFDYIEAHYHEGITLSDVAQAVDYSPAYLTHQVSQQTGKSINAWIVKRRMAAACYLLKQTNLTIEEIATKIGYQNTCYFSRQFSQHHHKISPKTWRQKNQLPDIAAHRKQQFIKSKTQFNPRISC</sequence>
<dbReference type="InterPro" id="IPR011006">
    <property type="entry name" value="CheY-like_superfamily"/>
</dbReference>
<feature type="modified residue" description="4-aspartylphosphate" evidence="4">
    <location>
        <position position="57"/>
    </location>
</feature>
<accession>A0ABZ2UN00</accession>
<evidence type="ECO:0000256" key="3">
    <source>
        <dbReference type="ARBA" id="ARBA00023163"/>
    </source>
</evidence>
<evidence type="ECO:0000259" key="6">
    <source>
        <dbReference type="PROSITE" id="PS50110"/>
    </source>
</evidence>